<sequence length="64" mass="7343">MARRIADLGHEPKLIYPQFVRPFVKSNKNDFVDAEAICKAASRPSMRFVKPRRQWPPCIGSGTR</sequence>
<dbReference type="PATRIC" id="fig|930944.6.peg.2181"/>
<dbReference type="Proteomes" id="UP000008084">
    <property type="component" value="Chromosome"/>
</dbReference>
<evidence type="ECO:0000313" key="2">
    <source>
        <dbReference type="Proteomes" id="UP000008084"/>
    </source>
</evidence>
<dbReference type="KEGG" id="yey:Y11_21961"/>
<gene>
    <name evidence="1" type="ordered locus">Y11_21961</name>
</gene>
<dbReference type="AlphaFoldDB" id="A0A0H3NLH3"/>
<dbReference type="EMBL" id="FR729477">
    <property type="protein sequence ID" value="CBY25985.1"/>
    <property type="molecule type" value="Genomic_DNA"/>
</dbReference>
<reference evidence="1 2" key="1">
    <citation type="journal article" date="2011" name="J. Bacteriol.">
        <title>Complete genome sequence of Yersinia enterocolitica subsp. palearctica serogroup O:3.</title>
        <authorList>
            <person name="Batzilla J."/>
            <person name="Hoper D."/>
            <person name="Antonenka U."/>
            <person name="Heesemann J."/>
            <person name="Rakin A."/>
        </authorList>
    </citation>
    <scope>NUCLEOTIDE SEQUENCE [LARGE SCALE GENOMIC DNA]</scope>
    <source>
        <strain evidence="2">DSM 13030 / CIP 106945 / Y11</strain>
    </source>
</reference>
<dbReference type="HOGENOM" id="CLU_036902_16_3_6"/>
<accession>A0A0H3NLH3</accession>
<proteinExistence type="predicted"/>
<protein>
    <submittedName>
        <fullName evidence="1">Transposase</fullName>
    </submittedName>
</protein>
<name>A0A0H3NLH3_YERE1</name>
<organism evidence="1 2">
    <name type="scientific">Yersinia enterocolitica subsp. palearctica serotype O:3 (strain DSM 13030 / CIP 106945 / Y11)</name>
    <dbReference type="NCBI Taxonomy" id="930944"/>
    <lineage>
        <taxon>Bacteria</taxon>
        <taxon>Pseudomonadati</taxon>
        <taxon>Pseudomonadota</taxon>
        <taxon>Gammaproteobacteria</taxon>
        <taxon>Enterobacterales</taxon>
        <taxon>Yersiniaceae</taxon>
        <taxon>Yersinia</taxon>
    </lineage>
</organism>
<evidence type="ECO:0000313" key="1">
    <source>
        <dbReference type="EMBL" id="CBY25985.1"/>
    </source>
</evidence>